<dbReference type="Proteomes" id="UP000195859">
    <property type="component" value="Unassembled WGS sequence"/>
</dbReference>
<keyword evidence="1" id="KW-0472">Membrane</keyword>
<evidence type="ECO:0000313" key="5">
    <source>
        <dbReference type="Proteomes" id="UP000196293"/>
    </source>
</evidence>
<keyword evidence="1" id="KW-0812">Transmembrane</keyword>
<feature type="transmembrane region" description="Helical" evidence="1">
    <location>
        <begin position="6"/>
        <end position="26"/>
    </location>
</feature>
<dbReference type="EMBL" id="NFLS01000001">
    <property type="protein sequence ID" value="OUQ58261.1"/>
    <property type="molecule type" value="Genomic_DNA"/>
</dbReference>
<sequence>MIAVVKLVLIFLLIFVWIAAICTTSLKITDRADKHNKLILMLLVFTTTFVETVAFWIIYRLILLA</sequence>
<evidence type="ECO:0000313" key="2">
    <source>
        <dbReference type="EMBL" id="OUQ58261.1"/>
    </source>
</evidence>
<dbReference type="Proteomes" id="UP000196293">
    <property type="component" value="Unassembled WGS sequence"/>
</dbReference>
<dbReference type="EMBL" id="NFLZ01000017">
    <property type="protein sequence ID" value="OUQ75509.1"/>
    <property type="molecule type" value="Genomic_DNA"/>
</dbReference>
<dbReference type="AlphaFoldDB" id="A0A1Y4QA97"/>
<protein>
    <submittedName>
        <fullName evidence="3">Uncharacterized protein</fullName>
    </submittedName>
</protein>
<reference evidence="3" key="2">
    <citation type="journal article" date="2018" name="BMC Genomics">
        <title>Whole genome sequencing and function prediction of 133 gut anaerobes isolated from chicken caecum in pure cultures.</title>
        <authorList>
            <person name="Medvecky M."/>
            <person name="Cejkova D."/>
            <person name="Polansky O."/>
            <person name="Karasova D."/>
            <person name="Kubasova T."/>
            <person name="Cizek A."/>
            <person name="Rychlik I."/>
        </authorList>
    </citation>
    <scope>NUCLEOTIDE SEQUENCE</scope>
    <source>
        <strain evidence="3">An101</strain>
        <strain evidence="2">An115</strain>
    </source>
</reference>
<accession>A0A1Y4QA97</accession>
<comment type="caution">
    <text evidence="3">The sequence shown here is derived from an EMBL/GenBank/DDBJ whole genome shotgun (WGS) entry which is preliminary data.</text>
</comment>
<evidence type="ECO:0000256" key="1">
    <source>
        <dbReference type="SAM" id="Phobius"/>
    </source>
</evidence>
<name>A0A1Y4QA97_9LACO</name>
<organism evidence="3 4">
    <name type="scientific">Lactobacillus gallinarum</name>
    <dbReference type="NCBI Taxonomy" id="52242"/>
    <lineage>
        <taxon>Bacteria</taxon>
        <taxon>Bacillati</taxon>
        <taxon>Bacillota</taxon>
        <taxon>Bacilli</taxon>
        <taxon>Lactobacillales</taxon>
        <taxon>Lactobacillaceae</taxon>
        <taxon>Lactobacillus</taxon>
    </lineage>
</organism>
<evidence type="ECO:0000313" key="4">
    <source>
        <dbReference type="Proteomes" id="UP000195859"/>
    </source>
</evidence>
<keyword evidence="1" id="KW-1133">Transmembrane helix</keyword>
<proteinExistence type="predicted"/>
<keyword evidence="5" id="KW-1185">Reference proteome</keyword>
<reference evidence="4 5" key="1">
    <citation type="submission" date="2017-04" db="EMBL/GenBank/DDBJ databases">
        <title>Function of individual gut microbiota members based on whole genome sequencing of pure cultures obtained from chicken caecum.</title>
        <authorList>
            <person name="Medvecky M."/>
            <person name="Cejkova D."/>
            <person name="Polansky O."/>
            <person name="Karasova D."/>
            <person name="Kubasova T."/>
            <person name="Cizek A."/>
            <person name="Rychlik I."/>
        </authorList>
    </citation>
    <scope>NUCLEOTIDE SEQUENCE [LARGE SCALE GENOMIC DNA]</scope>
    <source>
        <strain evidence="4">An101</strain>
        <strain evidence="5">An115</strain>
    </source>
</reference>
<gene>
    <name evidence="3" type="ORF">B5E44_07030</name>
    <name evidence="2" type="ORF">B5E59_00655</name>
</gene>
<feature type="transmembrane region" description="Helical" evidence="1">
    <location>
        <begin position="38"/>
        <end position="59"/>
    </location>
</feature>
<evidence type="ECO:0000313" key="3">
    <source>
        <dbReference type="EMBL" id="OUQ75509.1"/>
    </source>
</evidence>